<accession>W4LEL1</accession>
<name>W4LEL1_ENTF1</name>
<dbReference type="PANTHER" id="PTHR13789:SF268">
    <property type="entry name" value="5-METHYLPHENAZINE-1-CARBOXYLATE 1-MONOOXYGENASE"/>
    <property type="match status" value="1"/>
</dbReference>
<dbReference type="InterPro" id="IPR050493">
    <property type="entry name" value="FAD-dep_Monooxygenase_BioMet"/>
</dbReference>
<proteinExistence type="predicted"/>
<gene>
    <name evidence="4" type="ORF">ETSY1_29285</name>
</gene>
<protein>
    <recommendedName>
        <fullName evidence="3">FAD-binding domain-containing protein</fullName>
    </recommendedName>
</protein>
<dbReference type="NCBIfam" id="NF005720">
    <property type="entry name" value="PRK07538.1"/>
    <property type="match status" value="1"/>
</dbReference>
<evidence type="ECO:0000256" key="2">
    <source>
        <dbReference type="ARBA" id="ARBA00023033"/>
    </source>
</evidence>
<dbReference type="Proteomes" id="UP000019141">
    <property type="component" value="Unassembled WGS sequence"/>
</dbReference>
<organism evidence="4 5">
    <name type="scientific">Entotheonella factor</name>
    <dbReference type="NCBI Taxonomy" id="1429438"/>
    <lineage>
        <taxon>Bacteria</taxon>
        <taxon>Pseudomonadati</taxon>
        <taxon>Nitrospinota/Tectimicrobiota group</taxon>
        <taxon>Candidatus Tectimicrobiota</taxon>
        <taxon>Candidatus Entotheonellia</taxon>
        <taxon>Candidatus Entotheonellales</taxon>
        <taxon>Candidatus Entotheonellaceae</taxon>
        <taxon>Candidatus Entotheonella</taxon>
    </lineage>
</organism>
<keyword evidence="5" id="KW-1185">Reference proteome</keyword>
<keyword evidence="2" id="KW-0503">Monooxygenase</keyword>
<evidence type="ECO:0000313" key="4">
    <source>
        <dbReference type="EMBL" id="ETW95771.1"/>
    </source>
</evidence>
<sequence length="425" mass="46634">MNYVVGVFIMATKALIIGGGIGGLAAALSLHRAGVEVTVCESVSDIQALGVGINVLPHAVRILDGLGLREALERTAIITSTLRFHSKQGQTIWAEPRGLEAGYDYPQYSIHRGQLQGALLDAVRQQLGDDAIRTGHHFERVEQTEAGVAATFVDKRTGAAVGEYEGDVLIGADGIWSQVRAQFYPDEGSPVYSGQMLWRGVTESAPVFDGRSVIMAGSNDLKAVIYPISEESRRAGTSMLNWVAERQLGGSLPLNPADWNRLGNPDDFIPYFADWQFDWLDVPALFTEAERIYEFPMVDRNPLPQWSFGRVTLLGDAAHAMRPNGSNGASQAILDAEAIARCLSDDNDVERALLAYESERLQPTSQLVLDNRETGPERVLEIVAERCPDGFDKIEDVIPHDELQAIADSYKKLARFDRESVNQPK</sequence>
<dbReference type="HOGENOM" id="CLU_009665_19_5_7"/>
<dbReference type="PRINTS" id="PR00420">
    <property type="entry name" value="RNGMNOXGNASE"/>
</dbReference>
<reference evidence="4 5" key="1">
    <citation type="journal article" date="2014" name="Nature">
        <title>An environmental bacterial taxon with a large and distinct metabolic repertoire.</title>
        <authorList>
            <person name="Wilson M.C."/>
            <person name="Mori T."/>
            <person name="Ruckert C."/>
            <person name="Uria A.R."/>
            <person name="Helf M.J."/>
            <person name="Takada K."/>
            <person name="Gernert C."/>
            <person name="Steffens U.A."/>
            <person name="Heycke N."/>
            <person name="Schmitt S."/>
            <person name="Rinke C."/>
            <person name="Helfrich E.J."/>
            <person name="Brachmann A.O."/>
            <person name="Gurgui C."/>
            <person name="Wakimoto T."/>
            <person name="Kracht M."/>
            <person name="Crusemann M."/>
            <person name="Hentschel U."/>
            <person name="Abe I."/>
            <person name="Matsunaga S."/>
            <person name="Kalinowski J."/>
            <person name="Takeyama H."/>
            <person name="Piel J."/>
        </authorList>
    </citation>
    <scope>NUCLEOTIDE SEQUENCE [LARGE SCALE GENOMIC DNA]</scope>
    <source>
        <strain evidence="5">TSY1</strain>
    </source>
</reference>
<feature type="domain" description="FAD-binding" evidence="3">
    <location>
        <begin position="302"/>
        <end position="368"/>
    </location>
</feature>
<dbReference type="PANTHER" id="PTHR13789">
    <property type="entry name" value="MONOOXYGENASE"/>
    <property type="match status" value="1"/>
</dbReference>
<dbReference type="SUPFAM" id="SSF51905">
    <property type="entry name" value="FAD/NAD(P)-binding domain"/>
    <property type="match status" value="1"/>
</dbReference>
<dbReference type="GO" id="GO:0071949">
    <property type="term" value="F:FAD binding"/>
    <property type="evidence" value="ECO:0007669"/>
    <property type="project" value="InterPro"/>
</dbReference>
<dbReference type="GO" id="GO:0004497">
    <property type="term" value="F:monooxygenase activity"/>
    <property type="evidence" value="ECO:0007669"/>
    <property type="project" value="UniProtKB-KW"/>
</dbReference>
<dbReference type="SUPFAM" id="SSF54373">
    <property type="entry name" value="FAD-linked reductases, C-terminal domain"/>
    <property type="match status" value="1"/>
</dbReference>
<evidence type="ECO:0000259" key="3">
    <source>
        <dbReference type="Pfam" id="PF01494"/>
    </source>
</evidence>
<dbReference type="InterPro" id="IPR036188">
    <property type="entry name" value="FAD/NAD-bd_sf"/>
</dbReference>
<comment type="caution">
    <text evidence="4">The sequence shown here is derived from an EMBL/GenBank/DDBJ whole genome shotgun (WGS) entry which is preliminary data.</text>
</comment>
<evidence type="ECO:0000256" key="1">
    <source>
        <dbReference type="ARBA" id="ARBA00023002"/>
    </source>
</evidence>
<dbReference type="EMBL" id="AZHW01000873">
    <property type="protein sequence ID" value="ETW95771.1"/>
    <property type="molecule type" value="Genomic_DNA"/>
</dbReference>
<dbReference type="Gene3D" id="3.50.50.60">
    <property type="entry name" value="FAD/NAD(P)-binding domain"/>
    <property type="match status" value="1"/>
</dbReference>
<dbReference type="AlphaFoldDB" id="W4LEL1"/>
<feature type="domain" description="FAD-binding" evidence="3">
    <location>
        <begin position="12"/>
        <end position="205"/>
    </location>
</feature>
<dbReference type="Pfam" id="PF01494">
    <property type="entry name" value="FAD_binding_3"/>
    <property type="match status" value="2"/>
</dbReference>
<dbReference type="PATRIC" id="fig|1429438.4.peg.5577"/>
<keyword evidence="1" id="KW-0560">Oxidoreductase</keyword>
<evidence type="ECO:0000313" key="5">
    <source>
        <dbReference type="Proteomes" id="UP000019141"/>
    </source>
</evidence>
<dbReference type="InterPro" id="IPR002938">
    <property type="entry name" value="FAD-bd"/>
</dbReference>
<dbReference type="Gene3D" id="3.30.9.30">
    <property type="match status" value="1"/>
</dbReference>